<proteinExistence type="inferred from homology"/>
<dbReference type="PROSITE" id="PS51257">
    <property type="entry name" value="PROKAR_LIPOPROTEIN"/>
    <property type="match status" value="1"/>
</dbReference>
<keyword evidence="5" id="KW-0809">Transit peptide</keyword>
<feature type="domain" description="Thiolase C-terminal" evidence="11">
    <location>
        <begin position="311"/>
        <end position="434"/>
    </location>
</feature>
<keyword evidence="7 9" id="KW-0012">Acyltransferase</keyword>
<dbReference type="GO" id="GO:0005777">
    <property type="term" value="C:peroxisome"/>
    <property type="evidence" value="ECO:0007669"/>
    <property type="project" value="TreeGrafter"/>
</dbReference>
<feature type="domain" description="Thiolase N-terminal" evidence="10">
    <location>
        <begin position="48"/>
        <end position="303"/>
    </location>
</feature>
<comment type="pathway">
    <text evidence="1">Lipid metabolism; fatty acid metabolism.</text>
</comment>
<keyword evidence="6" id="KW-0443">Lipid metabolism</keyword>
<organism evidence="12 13">
    <name type="scientific">Zizania palustris</name>
    <name type="common">Northern wild rice</name>
    <dbReference type="NCBI Taxonomy" id="103762"/>
    <lineage>
        <taxon>Eukaryota</taxon>
        <taxon>Viridiplantae</taxon>
        <taxon>Streptophyta</taxon>
        <taxon>Embryophyta</taxon>
        <taxon>Tracheophyta</taxon>
        <taxon>Spermatophyta</taxon>
        <taxon>Magnoliopsida</taxon>
        <taxon>Liliopsida</taxon>
        <taxon>Poales</taxon>
        <taxon>Poaceae</taxon>
        <taxon>BOP clade</taxon>
        <taxon>Oryzoideae</taxon>
        <taxon>Oryzeae</taxon>
        <taxon>Zizaniinae</taxon>
        <taxon>Zizania</taxon>
    </lineage>
</organism>
<sequence>MDKAIDRQRVLLAHLLPASASNPLISASACAAGDSAAYQRSSAFGDDVVVVAAYRTPICKAKKGGFKDTYPEDLLTVVLKAVLDNTRINPGEIGDIVVGTVLGPGSQRAIECRAAAFYAGFPETVPVRTVNRQCSSGLQAVADVAAAIKAGFYDIGIGAGLESMSVNSMGWEGQVNPKVNEVQKAQDCLLPMGITSENVAQRYGVTREAQDQAAAESHRRAAAATASGKFKDEIVPVPTKIVDPKTGEEKKVVISVDDGIRLGTTASGLAKLKPVFRKDGTTTAGNSSQVSDGAGAVLLMRRDVARKKGLPILGVFRSFAAVGVDPSVMGVGPAVAIPAAVKSAGLQIEDIDLFELNEAFASQFVYCCNKLGLDRSKVNVNGGAIALGHPLGATGARCIATLLNEMKRRGRDCRFGVVTMCIGSGMGAAAVFERGDSVDQLSNARHH</sequence>
<dbReference type="PIRSF" id="PIRSF000429">
    <property type="entry name" value="Ac-CoA_Ac_transf"/>
    <property type="match status" value="1"/>
</dbReference>
<dbReference type="FunFam" id="3.40.47.10:FF:000032">
    <property type="entry name" value="Peroxisomal 3-ketoacyl-CoA thiolase"/>
    <property type="match status" value="1"/>
</dbReference>
<dbReference type="PROSITE" id="PS00098">
    <property type="entry name" value="THIOLASE_1"/>
    <property type="match status" value="1"/>
</dbReference>
<dbReference type="PANTHER" id="PTHR43853">
    <property type="entry name" value="3-KETOACYL-COA THIOLASE, PEROXISOMAL"/>
    <property type="match status" value="1"/>
</dbReference>
<evidence type="ECO:0000256" key="8">
    <source>
        <dbReference type="ARBA" id="ARBA00024073"/>
    </source>
</evidence>
<dbReference type="EMBL" id="JAAALK010000283">
    <property type="protein sequence ID" value="KAG8072924.1"/>
    <property type="molecule type" value="Genomic_DNA"/>
</dbReference>
<name>A0A8J5T972_ZIZPA</name>
<dbReference type="InterPro" id="IPR020615">
    <property type="entry name" value="Thiolase_acyl_enz_int_AS"/>
</dbReference>
<evidence type="ECO:0000256" key="1">
    <source>
        <dbReference type="ARBA" id="ARBA00004872"/>
    </source>
</evidence>
<dbReference type="EC" id="2.3.1.16" evidence="8"/>
<dbReference type="PROSITE" id="PS00737">
    <property type="entry name" value="THIOLASE_2"/>
    <property type="match status" value="1"/>
</dbReference>
<dbReference type="GO" id="GO:0003988">
    <property type="term" value="F:acetyl-CoA C-acyltransferase activity"/>
    <property type="evidence" value="ECO:0007669"/>
    <property type="project" value="UniProtKB-EC"/>
</dbReference>
<evidence type="ECO:0000256" key="7">
    <source>
        <dbReference type="ARBA" id="ARBA00023315"/>
    </source>
</evidence>
<comment type="similarity">
    <text evidence="2 9">Belongs to the thiolase-like superfamily. Thiolase family.</text>
</comment>
<dbReference type="InterPro" id="IPR020610">
    <property type="entry name" value="Thiolase_AS"/>
</dbReference>
<dbReference type="GO" id="GO:0006635">
    <property type="term" value="P:fatty acid beta-oxidation"/>
    <property type="evidence" value="ECO:0007669"/>
    <property type="project" value="TreeGrafter"/>
</dbReference>
<gene>
    <name evidence="12" type="ORF">GUJ93_ZPchr0006g46348</name>
</gene>
<evidence type="ECO:0000259" key="11">
    <source>
        <dbReference type="Pfam" id="PF02803"/>
    </source>
</evidence>
<evidence type="ECO:0000256" key="9">
    <source>
        <dbReference type="RuleBase" id="RU003557"/>
    </source>
</evidence>
<protein>
    <recommendedName>
        <fullName evidence="8">acetyl-CoA C-acyltransferase</fullName>
        <ecNumber evidence="8">2.3.1.16</ecNumber>
    </recommendedName>
</protein>
<accession>A0A8J5T972</accession>
<dbReference type="Pfam" id="PF02803">
    <property type="entry name" value="Thiolase_C"/>
    <property type="match status" value="1"/>
</dbReference>
<evidence type="ECO:0000256" key="6">
    <source>
        <dbReference type="ARBA" id="ARBA00023098"/>
    </source>
</evidence>
<dbReference type="PROSITE" id="PS00099">
    <property type="entry name" value="THIOLASE_3"/>
    <property type="match status" value="1"/>
</dbReference>
<evidence type="ECO:0000313" key="12">
    <source>
        <dbReference type="EMBL" id="KAG8072924.1"/>
    </source>
</evidence>
<dbReference type="NCBIfam" id="TIGR01930">
    <property type="entry name" value="AcCoA-C-Actrans"/>
    <property type="match status" value="1"/>
</dbReference>
<keyword evidence="13" id="KW-1185">Reference proteome</keyword>
<dbReference type="InterPro" id="IPR020613">
    <property type="entry name" value="Thiolase_CS"/>
</dbReference>
<evidence type="ECO:0000259" key="10">
    <source>
        <dbReference type="Pfam" id="PF00108"/>
    </source>
</evidence>
<evidence type="ECO:0000256" key="5">
    <source>
        <dbReference type="ARBA" id="ARBA00022946"/>
    </source>
</evidence>
<dbReference type="InterPro" id="IPR050215">
    <property type="entry name" value="Thiolase-like_sf_Thiolase"/>
</dbReference>
<reference evidence="12" key="2">
    <citation type="submission" date="2021-02" db="EMBL/GenBank/DDBJ databases">
        <authorList>
            <person name="Kimball J.A."/>
            <person name="Haas M.W."/>
            <person name="Macchietto M."/>
            <person name="Kono T."/>
            <person name="Duquette J."/>
            <person name="Shao M."/>
        </authorList>
    </citation>
    <scope>NUCLEOTIDE SEQUENCE</scope>
    <source>
        <tissue evidence="12">Fresh leaf tissue</tissue>
    </source>
</reference>
<evidence type="ECO:0000256" key="4">
    <source>
        <dbReference type="ARBA" id="ARBA00022832"/>
    </source>
</evidence>
<comment type="caution">
    <text evidence="12">The sequence shown here is derived from an EMBL/GenBank/DDBJ whole genome shotgun (WGS) entry which is preliminary data.</text>
</comment>
<dbReference type="InterPro" id="IPR020616">
    <property type="entry name" value="Thiolase_N"/>
</dbReference>
<dbReference type="InterPro" id="IPR020617">
    <property type="entry name" value="Thiolase_C"/>
</dbReference>
<dbReference type="CDD" id="cd00751">
    <property type="entry name" value="thiolase"/>
    <property type="match status" value="1"/>
</dbReference>
<dbReference type="Pfam" id="PF00108">
    <property type="entry name" value="Thiolase_N"/>
    <property type="match status" value="1"/>
</dbReference>
<dbReference type="AlphaFoldDB" id="A0A8J5T972"/>
<dbReference type="PANTHER" id="PTHR43853:SF8">
    <property type="entry name" value="3-KETOACYL-COA THIOLASE, PEROXISOMAL"/>
    <property type="match status" value="1"/>
</dbReference>
<evidence type="ECO:0000256" key="2">
    <source>
        <dbReference type="ARBA" id="ARBA00010982"/>
    </source>
</evidence>
<evidence type="ECO:0000313" key="13">
    <source>
        <dbReference type="Proteomes" id="UP000729402"/>
    </source>
</evidence>
<dbReference type="InterPro" id="IPR002155">
    <property type="entry name" value="Thiolase"/>
</dbReference>
<keyword evidence="4" id="KW-0276">Fatty acid metabolism</keyword>
<dbReference type="GO" id="GO:0010124">
    <property type="term" value="P:phenylacetate catabolic process"/>
    <property type="evidence" value="ECO:0007669"/>
    <property type="project" value="TreeGrafter"/>
</dbReference>
<reference evidence="12" key="1">
    <citation type="journal article" date="2021" name="bioRxiv">
        <title>Whole Genome Assembly and Annotation of Northern Wild Rice, Zizania palustris L., Supports a Whole Genome Duplication in the Zizania Genus.</title>
        <authorList>
            <person name="Haas M."/>
            <person name="Kono T."/>
            <person name="Macchietto M."/>
            <person name="Millas R."/>
            <person name="McGilp L."/>
            <person name="Shao M."/>
            <person name="Duquette J."/>
            <person name="Hirsch C.N."/>
            <person name="Kimball J."/>
        </authorList>
    </citation>
    <scope>NUCLEOTIDE SEQUENCE</scope>
    <source>
        <tissue evidence="12">Fresh leaf tissue</tissue>
    </source>
</reference>
<dbReference type="OrthoDB" id="5404651at2759"/>
<evidence type="ECO:0000256" key="3">
    <source>
        <dbReference type="ARBA" id="ARBA00022679"/>
    </source>
</evidence>
<keyword evidence="3 9" id="KW-0808">Transferase</keyword>
<dbReference type="Proteomes" id="UP000729402">
    <property type="component" value="Unassembled WGS sequence"/>
</dbReference>